<dbReference type="GO" id="GO:0016020">
    <property type="term" value="C:membrane"/>
    <property type="evidence" value="ECO:0007669"/>
    <property type="project" value="InterPro"/>
</dbReference>
<feature type="transmembrane region" description="Helical" evidence="2">
    <location>
        <begin position="307"/>
        <end position="325"/>
    </location>
</feature>
<dbReference type="GO" id="GO:0006986">
    <property type="term" value="P:response to unfolded protein"/>
    <property type="evidence" value="ECO:0007669"/>
    <property type="project" value="InterPro"/>
</dbReference>
<comment type="caution">
    <text evidence="3">The sequence shown here is derived from an EMBL/GenBank/DDBJ whole genome shotgun (WGS) entry which is preliminary data.</text>
</comment>
<feature type="transmembrane region" description="Helical" evidence="2">
    <location>
        <begin position="67"/>
        <end position="85"/>
    </location>
</feature>
<evidence type="ECO:0000256" key="1">
    <source>
        <dbReference type="SAM" id="MobiDB-lite"/>
    </source>
</evidence>
<proteinExistence type="predicted"/>
<protein>
    <submittedName>
        <fullName evidence="3">JNK1/MAPK8-associated membrane protein</fullName>
    </submittedName>
</protein>
<feature type="region of interest" description="Disordered" evidence="1">
    <location>
        <begin position="372"/>
        <end position="400"/>
    </location>
</feature>
<name>A0A8E0S2F6_9TREM</name>
<dbReference type="InterPro" id="IPR008485">
    <property type="entry name" value="JAMP"/>
</dbReference>
<dbReference type="Proteomes" id="UP000728185">
    <property type="component" value="Unassembled WGS sequence"/>
</dbReference>
<feature type="transmembrane region" description="Helical" evidence="2">
    <location>
        <begin position="200"/>
        <end position="221"/>
    </location>
</feature>
<sequence>MNQTTSVQKILWNNDWRFFPKCPGKFCGRVGNHSECGPCSWGTRVTNRPEIRPSQCEPCITPPDFHGWLYLSFTAILPVIIFFLLPSNGCTSRSSPVAGRIRPIPKVTSSITELHPTRIISQLPAAVEAGQCFRRTLYLPLVCLLIHVITALFSLLLFSPLGSVTIHSCIPQSLDEFYAVLVAAPGCSSEIVFPFISLPLTYYGLSAVVCLTIYSAVLCCVRHDRTWQQGVYHALYTYPVLCVVICIFGGLLYFLFPYVLLTLALIHSIYRFPALFDYCVQPSDGTLLPLCNPGMLFRVLFTSGGRYFPTLLVSAFCYAYGLTALTHSVSIWALLLAPVPFLFYAITLPFTHPFVAFDGDYAFSLATTRCPPDRSASRTGLRNQAVTTSDSEGVPTERVI</sequence>
<dbReference type="GO" id="GO:0031625">
    <property type="term" value="F:ubiquitin protein ligase binding"/>
    <property type="evidence" value="ECO:0007669"/>
    <property type="project" value="TreeGrafter"/>
</dbReference>
<dbReference type="OrthoDB" id="5920264at2759"/>
<dbReference type="AlphaFoldDB" id="A0A8E0S2F6"/>
<organism evidence="3 4">
    <name type="scientific">Fasciolopsis buskii</name>
    <dbReference type="NCBI Taxonomy" id="27845"/>
    <lineage>
        <taxon>Eukaryota</taxon>
        <taxon>Metazoa</taxon>
        <taxon>Spiralia</taxon>
        <taxon>Lophotrochozoa</taxon>
        <taxon>Platyhelminthes</taxon>
        <taxon>Trematoda</taxon>
        <taxon>Digenea</taxon>
        <taxon>Plagiorchiida</taxon>
        <taxon>Echinostomata</taxon>
        <taxon>Echinostomatoidea</taxon>
        <taxon>Fasciolidae</taxon>
        <taxon>Fasciolopsis</taxon>
    </lineage>
</organism>
<feature type="transmembrane region" description="Helical" evidence="2">
    <location>
        <begin position="233"/>
        <end position="256"/>
    </location>
</feature>
<dbReference type="Pfam" id="PF05571">
    <property type="entry name" value="JAMP"/>
    <property type="match status" value="2"/>
</dbReference>
<accession>A0A8E0S2F6</accession>
<evidence type="ECO:0000313" key="4">
    <source>
        <dbReference type="Proteomes" id="UP000728185"/>
    </source>
</evidence>
<keyword evidence="2" id="KW-0472">Membrane</keyword>
<dbReference type="PANTHER" id="PTHR12740">
    <property type="entry name" value="JNK1/MAPK8-ASSOCIATED MEMBRANE PROTEIN"/>
    <property type="match status" value="1"/>
</dbReference>
<feature type="transmembrane region" description="Helical" evidence="2">
    <location>
        <begin position="137"/>
        <end position="158"/>
    </location>
</feature>
<evidence type="ECO:0000256" key="2">
    <source>
        <dbReference type="SAM" id="Phobius"/>
    </source>
</evidence>
<feature type="compositionally biased region" description="Polar residues" evidence="1">
    <location>
        <begin position="377"/>
        <end position="391"/>
    </location>
</feature>
<dbReference type="PANTHER" id="PTHR12740:SF4">
    <property type="entry name" value="JNK1_MAPK8-ASSOCIATED MEMBRANE PROTEIN"/>
    <property type="match status" value="1"/>
</dbReference>
<evidence type="ECO:0000313" key="3">
    <source>
        <dbReference type="EMBL" id="KAA0197318.1"/>
    </source>
</evidence>
<gene>
    <name evidence="3" type="ORF">FBUS_10778</name>
</gene>
<reference evidence="3" key="1">
    <citation type="submission" date="2019-05" db="EMBL/GenBank/DDBJ databases">
        <title>Annotation for the trematode Fasciolopsis buski.</title>
        <authorList>
            <person name="Choi Y.-J."/>
        </authorList>
    </citation>
    <scope>NUCLEOTIDE SEQUENCE</scope>
    <source>
        <strain evidence="3">HT</strain>
        <tissue evidence="3">Whole worm</tissue>
    </source>
</reference>
<keyword evidence="2" id="KW-0812">Transmembrane</keyword>
<keyword evidence="2" id="KW-1133">Transmembrane helix</keyword>
<dbReference type="EMBL" id="LUCM01002457">
    <property type="protein sequence ID" value="KAA0197318.1"/>
    <property type="molecule type" value="Genomic_DNA"/>
</dbReference>
<keyword evidence="4" id="KW-1185">Reference proteome</keyword>
<feature type="transmembrane region" description="Helical" evidence="2">
    <location>
        <begin position="332"/>
        <end position="351"/>
    </location>
</feature>
<dbReference type="GO" id="GO:0036503">
    <property type="term" value="P:ERAD pathway"/>
    <property type="evidence" value="ECO:0007669"/>
    <property type="project" value="TreeGrafter"/>
</dbReference>